<keyword evidence="7" id="KW-0511">Multifunctional enzyme</keyword>
<evidence type="ECO:0000256" key="7">
    <source>
        <dbReference type="ARBA" id="ARBA00023268"/>
    </source>
</evidence>
<dbReference type="InterPro" id="IPR045213">
    <property type="entry name" value="Malic_NAD-bd_bact_type"/>
</dbReference>
<evidence type="ECO:0000256" key="2">
    <source>
        <dbReference type="ARBA" id="ARBA00001946"/>
    </source>
</evidence>
<evidence type="ECO:0000259" key="11">
    <source>
        <dbReference type="SMART" id="SM00919"/>
    </source>
</evidence>
<comment type="similarity">
    <text evidence="4">In the C-terminal section; belongs to the phosphate acetyltransferase and butyryltransferase family.</text>
</comment>
<dbReference type="Gene3D" id="3.40.50.10380">
    <property type="entry name" value="Malic enzyme, N-terminal domain"/>
    <property type="match status" value="1"/>
</dbReference>
<comment type="cofactor">
    <cofactor evidence="1">
        <name>Mn(2+)</name>
        <dbReference type="ChEBI" id="CHEBI:29035"/>
    </cofactor>
</comment>
<dbReference type="PANTHER" id="PTHR43237:SF4">
    <property type="entry name" value="NADP-DEPENDENT MALIC ENZYME"/>
    <property type="match status" value="1"/>
</dbReference>
<evidence type="ECO:0000256" key="3">
    <source>
        <dbReference type="ARBA" id="ARBA00007686"/>
    </source>
</evidence>
<dbReference type="InterPro" id="IPR012301">
    <property type="entry name" value="Malic_N_dom"/>
</dbReference>
<dbReference type="GO" id="GO:0016746">
    <property type="term" value="F:acyltransferase activity"/>
    <property type="evidence" value="ECO:0007669"/>
    <property type="project" value="InterPro"/>
</dbReference>
<evidence type="ECO:0000259" key="12">
    <source>
        <dbReference type="SMART" id="SM01274"/>
    </source>
</evidence>
<evidence type="ECO:0000256" key="4">
    <source>
        <dbReference type="ARBA" id="ARBA00008756"/>
    </source>
</evidence>
<dbReference type="GO" id="GO:0046872">
    <property type="term" value="F:metal ion binding"/>
    <property type="evidence" value="ECO:0007669"/>
    <property type="project" value="UniProtKB-KW"/>
</dbReference>
<feature type="binding site" evidence="10">
    <location>
        <begin position="79"/>
        <end position="86"/>
    </location>
    <ligand>
        <name>NADP(+)</name>
        <dbReference type="ChEBI" id="CHEBI:58349"/>
    </ligand>
</feature>
<keyword evidence="6" id="KW-0560">Oxidoreductase</keyword>
<dbReference type="Pfam" id="PF03949">
    <property type="entry name" value="Malic_M"/>
    <property type="match status" value="1"/>
</dbReference>
<dbReference type="Proteomes" id="UP000602745">
    <property type="component" value="Unassembled WGS sequence"/>
</dbReference>
<dbReference type="InterPro" id="IPR012188">
    <property type="entry name" value="ME_PTA"/>
</dbReference>
<reference evidence="13" key="2">
    <citation type="submission" date="2020-09" db="EMBL/GenBank/DDBJ databases">
        <authorList>
            <person name="Sun Q."/>
            <person name="Sedlacek I."/>
        </authorList>
    </citation>
    <scope>NUCLEOTIDE SEQUENCE</scope>
    <source>
        <strain evidence="13">CCM 7684</strain>
    </source>
</reference>
<feature type="domain" description="Malic enzyme NAD-binding" evidence="11">
    <location>
        <begin position="166"/>
        <end position="403"/>
    </location>
</feature>
<comment type="similarity">
    <text evidence="3">In the N-terminal section; belongs to the malic enzymes family.</text>
</comment>
<dbReference type="FunFam" id="3.40.50.10380:FF:000003">
    <property type="entry name" value="NADP-dependent malic enzyme"/>
    <property type="match status" value="1"/>
</dbReference>
<keyword evidence="14" id="KW-1185">Reference proteome</keyword>
<dbReference type="InterPro" id="IPR042112">
    <property type="entry name" value="P_AcTrfase_dom2"/>
</dbReference>
<evidence type="ECO:0000256" key="1">
    <source>
        <dbReference type="ARBA" id="ARBA00001936"/>
    </source>
</evidence>
<dbReference type="SUPFAM" id="SSF51735">
    <property type="entry name" value="NAD(P)-binding Rossmann-fold domains"/>
    <property type="match status" value="1"/>
</dbReference>
<dbReference type="SUPFAM" id="SSF53223">
    <property type="entry name" value="Aminoacid dehydrogenase-like, N-terminal domain"/>
    <property type="match status" value="1"/>
</dbReference>
<keyword evidence="5 9" id="KW-0479">Metal-binding</keyword>
<dbReference type="PANTHER" id="PTHR43237">
    <property type="entry name" value="NADP-DEPENDENT MALIC ENZYME"/>
    <property type="match status" value="1"/>
</dbReference>
<dbReference type="GO" id="GO:0016616">
    <property type="term" value="F:oxidoreductase activity, acting on the CH-OH group of donors, NAD or NADP as acceptor"/>
    <property type="evidence" value="ECO:0007669"/>
    <property type="project" value="InterPro"/>
</dbReference>
<dbReference type="GO" id="GO:0051287">
    <property type="term" value="F:NAD binding"/>
    <property type="evidence" value="ECO:0007669"/>
    <property type="project" value="InterPro"/>
</dbReference>
<feature type="domain" description="Malic enzyme N-terminal" evidence="12">
    <location>
        <begin position="21"/>
        <end position="154"/>
    </location>
</feature>
<dbReference type="Pfam" id="PF00390">
    <property type="entry name" value="malic"/>
    <property type="match status" value="1"/>
</dbReference>
<feature type="binding site" evidence="10">
    <location>
        <position position="290"/>
    </location>
    <ligand>
        <name>a divalent metal cation</name>
        <dbReference type="ChEBI" id="CHEBI:60240"/>
    </ligand>
</feature>
<feature type="binding site" evidence="9">
    <location>
        <position position="139"/>
    </location>
    <ligand>
        <name>a divalent metal cation</name>
        <dbReference type="ChEBI" id="CHEBI:60240"/>
    </ligand>
</feature>
<dbReference type="CDD" id="cd05311">
    <property type="entry name" value="NAD_bind_2_malic_enz"/>
    <property type="match status" value="1"/>
</dbReference>
<dbReference type="SMART" id="SM00919">
    <property type="entry name" value="Malic_M"/>
    <property type="match status" value="1"/>
</dbReference>
<dbReference type="GO" id="GO:0004470">
    <property type="term" value="F:malic enzyme activity"/>
    <property type="evidence" value="ECO:0007669"/>
    <property type="project" value="InterPro"/>
</dbReference>
<evidence type="ECO:0000256" key="6">
    <source>
        <dbReference type="ARBA" id="ARBA00023002"/>
    </source>
</evidence>
<dbReference type="InterPro" id="IPR051674">
    <property type="entry name" value="Malate_Decarboxylase"/>
</dbReference>
<dbReference type="InterPro" id="IPR037062">
    <property type="entry name" value="Malic_N_dom_sf"/>
</dbReference>
<dbReference type="InterPro" id="IPR002505">
    <property type="entry name" value="PTA_PTB"/>
</dbReference>
<evidence type="ECO:0000256" key="5">
    <source>
        <dbReference type="ARBA" id="ARBA00022723"/>
    </source>
</evidence>
<evidence type="ECO:0000256" key="10">
    <source>
        <dbReference type="PIRSR" id="PIRSR036684-3"/>
    </source>
</evidence>
<dbReference type="Gene3D" id="3.40.50.10750">
    <property type="entry name" value="Isocitrate/Isopropylmalate dehydrogenase-like"/>
    <property type="match status" value="1"/>
</dbReference>
<evidence type="ECO:0000256" key="8">
    <source>
        <dbReference type="PIRSR" id="PIRSR036684-1"/>
    </source>
</evidence>
<keyword evidence="10" id="KW-0521">NADP</keyword>
<dbReference type="SMART" id="SM01274">
    <property type="entry name" value="malic"/>
    <property type="match status" value="1"/>
</dbReference>
<dbReference type="InterPro" id="IPR036291">
    <property type="entry name" value="NAD(P)-bd_dom_sf"/>
</dbReference>
<dbReference type="Gene3D" id="3.40.50.10950">
    <property type="match status" value="1"/>
</dbReference>
<comment type="caution">
    <text evidence="13">The sequence shown here is derived from an EMBL/GenBank/DDBJ whole genome shotgun (WGS) entry which is preliminary data.</text>
</comment>
<dbReference type="Gene3D" id="3.40.50.720">
    <property type="entry name" value="NAD(P)-binding Rossmann-like Domain"/>
    <property type="match status" value="1"/>
</dbReference>
<dbReference type="RefSeq" id="WP_308791127.1">
    <property type="nucleotide sequence ID" value="NZ_BMCP01000002.1"/>
</dbReference>
<feature type="active site" description="Proton acceptor" evidence="8">
    <location>
        <position position="97"/>
    </location>
</feature>
<dbReference type="GO" id="GO:0006108">
    <property type="term" value="P:malate metabolic process"/>
    <property type="evidence" value="ECO:0007669"/>
    <property type="project" value="InterPro"/>
</dbReference>
<feature type="binding site" evidence="9">
    <location>
        <position position="140"/>
    </location>
    <ligand>
        <name>a divalent metal cation</name>
        <dbReference type="ChEBI" id="CHEBI:60240"/>
    </ligand>
</feature>
<evidence type="ECO:0000256" key="9">
    <source>
        <dbReference type="PIRSR" id="PIRSR036684-2"/>
    </source>
</evidence>
<dbReference type="EMBL" id="BMCP01000002">
    <property type="protein sequence ID" value="GGE43261.1"/>
    <property type="molecule type" value="Genomic_DNA"/>
</dbReference>
<feature type="binding site" evidence="10">
    <location>
        <position position="165"/>
    </location>
    <ligand>
        <name>a divalent metal cation</name>
        <dbReference type="ChEBI" id="CHEBI:60240"/>
    </ligand>
</feature>
<name>A0A8J2YHP7_9RHOB</name>
<organism evidence="13 14">
    <name type="scientific">Agaricicola taiwanensis</name>
    <dbReference type="NCBI Taxonomy" id="591372"/>
    <lineage>
        <taxon>Bacteria</taxon>
        <taxon>Pseudomonadati</taxon>
        <taxon>Pseudomonadota</taxon>
        <taxon>Alphaproteobacteria</taxon>
        <taxon>Rhodobacterales</taxon>
        <taxon>Paracoccaceae</taxon>
        <taxon>Agaricicola</taxon>
    </lineage>
</organism>
<protein>
    <submittedName>
        <fullName evidence="13">Malic enzyme</fullName>
    </submittedName>
</protein>
<dbReference type="AlphaFoldDB" id="A0A8J2YHP7"/>
<accession>A0A8J2YHP7</accession>
<dbReference type="SUPFAM" id="SSF53659">
    <property type="entry name" value="Isocitrate/Isopropylmalate dehydrogenase-like"/>
    <property type="match status" value="1"/>
</dbReference>
<comment type="cofactor">
    <cofactor evidence="2">
        <name>Mg(2+)</name>
        <dbReference type="ChEBI" id="CHEBI:18420"/>
    </cofactor>
</comment>
<dbReference type="FunFam" id="3.40.50.720:FF:000095">
    <property type="entry name" value="NADP-dependent malic enzyme"/>
    <property type="match status" value="1"/>
</dbReference>
<dbReference type="InterPro" id="IPR012302">
    <property type="entry name" value="Malic_NAD-bd"/>
</dbReference>
<gene>
    <name evidence="13" type="primary">dme</name>
    <name evidence="13" type="ORF">GCM10007276_20660</name>
</gene>
<evidence type="ECO:0000313" key="14">
    <source>
        <dbReference type="Proteomes" id="UP000602745"/>
    </source>
</evidence>
<evidence type="ECO:0000313" key="13">
    <source>
        <dbReference type="EMBL" id="GGE43261.1"/>
    </source>
</evidence>
<dbReference type="Pfam" id="PF01515">
    <property type="entry name" value="PTA_PTB"/>
    <property type="match status" value="1"/>
</dbReference>
<sequence length="760" mass="81591">MASLTDDLKAAALAYHRLPKPGKLEIQATKPLATQRDLALAYSPGVAAACEAIAEDPETAAELTARQNLVAVISNGTAVLGLGAIGPLASKPVMEGKAVLFKKFAGIDVFDIEIDADEVSRIVDVVAALEPTFGGINLEDIKAPECFEVEEQLKARMSIPVFHDDQHGTAIIVGAAVRNALELAGKKIEDAKIVTSGAGAAALACLNLLVSLGARRENIWVTDLEGVAYEGREALMDRWKAVYAQKTDLRTLAEVIEGADVFLGLSAGGVLKADMVARMAEKPLIMALANPNPEIMPEEARAVRPDAMICTGRSDFPNQVNNVLCFPYIFRGALDVGARAINEEMKRAAVEAIAGLAREASSEVAAQAYGGETRLFGPDSLIPSPFDPRLILRIAPAVAKAAQDTGVARRPITDFEAYEERLSRFVFRSGLAMKPVFAAAKRSPKRVAYAEGEDERVLRAAQIAIEEKIAVPILIGRPHVIEVRAKRYGLSIRPGIDFEIIDPEDDPRYRDYVALYLERAGRCGVTPDRARTVVRTNFTVIAALAVQRGDADAMICGLEGRYHGHLRAIDEVIGQAGGIDDYSALSLVITSRGVHFIADTYVTPDPTAPELADMTMRCADYVRRFGLEPKVALLSHSNFGSFNSPSSEKMRETLAILRREAPELEVDGEMHADAALNEAQRARNFPASTLKGEANLLIMPNLDAANISYQLIKAVADALPVGPMLLGPAKPAHILTPSVTARGLVNMTAIAVTDVQAQSA</sequence>
<reference evidence="13" key="1">
    <citation type="journal article" date="2014" name="Int. J. Syst. Evol. Microbiol.">
        <title>Complete genome sequence of Corynebacterium casei LMG S-19264T (=DSM 44701T), isolated from a smear-ripened cheese.</title>
        <authorList>
            <consortium name="US DOE Joint Genome Institute (JGI-PGF)"/>
            <person name="Walter F."/>
            <person name="Albersmeier A."/>
            <person name="Kalinowski J."/>
            <person name="Ruckert C."/>
        </authorList>
    </citation>
    <scope>NUCLEOTIDE SEQUENCE</scope>
    <source>
        <strain evidence="13">CCM 7684</strain>
    </source>
</reference>
<dbReference type="PIRSF" id="PIRSF036684">
    <property type="entry name" value="ME_PTA"/>
    <property type="match status" value="1"/>
</dbReference>
<dbReference type="InterPro" id="IPR046346">
    <property type="entry name" value="Aminoacid_DH-like_N_sf"/>
</dbReference>
<proteinExistence type="inferred from homology"/>
<dbReference type="InterPro" id="IPR042113">
    <property type="entry name" value="P_AcTrfase_dom1"/>
</dbReference>